<dbReference type="SMART" id="SM00331">
    <property type="entry name" value="PP2C_SIG"/>
    <property type="match status" value="1"/>
</dbReference>
<proteinExistence type="predicted"/>
<dbReference type="GO" id="GO:0016791">
    <property type="term" value="F:phosphatase activity"/>
    <property type="evidence" value="ECO:0007669"/>
    <property type="project" value="TreeGrafter"/>
</dbReference>
<feature type="domain" description="PAS" evidence="4">
    <location>
        <begin position="33"/>
        <end position="99"/>
    </location>
</feature>
<evidence type="ECO:0000256" key="2">
    <source>
        <dbReference type="SAM" id="MobiDB-lite"/>
    </source>
</evidence>
<dbReference type="PANTHER" id="PTHR43156">
    <property type="entry name" value="STAGE II SPORULATION PROTEIN E-RELATED"/>
    <property type="match status" value="1"/>
</dbReference>
<feature type="domain" description="PPM-type phosphatase" evidence="5">
    <location>
        <begin position="368"/>
        <end position="587"/>
    </location>
</feature>
<keyword evidence="7" id="KW-1185">Reference proteome</keyword>
<evidence type="ECO:0000259" key="4">
    <source>
        <dbReference type="SMART" id="SM00091"/>
    </source>
</evidence>
<dbReference type="InterPro" id="IPR035965">
    <property type="entry name" value="PAS-like_dom_sf"/>
</dbReference>
<dbReference type="InterPro" id="IPR052016">
    <property type="entry name" value="Bact_Sigma-Reg"/>
</dbReference>
<feature type="compositionally biased region" description="Polar residues" evidence="2">
    <location>
        <begin position="1"/>
        <end position="12"/>
    </location>
</feature>
<dbReference type="InterPro" id="IPR029016">
    <property type="entry name" value="GAF-like_dom_sf"/>
</dbReference>
<dbReference type="Pfam" id="PF07228">
    <property type="entry name" value="SpoIIE"/>
    <property type="match status" value="1"/>
</dbReference>
<dbReference type="SUPFAM" id="SSF55785">
    <property type="entry name" value="PYP-like sensor domain (PAS domain)"/>
    <property type="match status" value="1"/>
</dbReference>
<dbReference type="InterPro" id="IPR013656">
    <property type="entry name" value="PAS_4"/>
</dbReference>
<reference evidence="7" key="1">
    <citation type="submission" date="2018-05" db="EMBL/GenBank/DDBJ databases">
        <authorList>
            <person name="Klenk H.-P."/>
            <person name="Huntemann M."/>
            <person name="Clum A."/>
            <person name="Pillay M."/>
            <person name="Palaniappan K."/>
            <person name="Varghese N."/>
            <person name="Mikhailova N."/>
            <person name="Stamatis D."/>
            <person name="Reddy T."/>
            <person name="Daum C."/>
            <person name="Shapiro N."/>
            <person name="Ivanova N."/>
            <person name="Kyrpides N."/>
            <person name="Woyke T."/>
        </authorList>
    </citation>
    <scope>NUCLEOTIDE SEQUENCE [LARGE SCALE GENOMIC DNA]</scope>
    <source>
        <strain evidence="7">DSM 45417</strain>
    </source>
</reference>
<sequence>MITRTGTATSASAPRWGSMSRMTPDGAAPPPHDLLVQAVEGMDRPLFVLDDDWRFSYVNPAGAAVLDRTVAALQGRGIWAEFPEAVGGPFEELYRHVRATGESASTEAWFGPLGRWFRADAFLTDAGLVVTYDDVTQRRRTEEERAAAVAAREAAAAQVTVAAARAEAAARHLVLLGDISQAMTATTDVDEAVARFATLVVPLLADWCLVSVVDPDGTRRDVGRAHSDPAMVEAMHRYADLRVRSNRPTAPVPTVLASGRPMVIAHLTDDDVRAMVADDVSREALEPLRPAALATFPLLARGEQFGAFTLVNGPERGPHTELELRTAEIASRRAALALDNARLASAAAQVAERMQHSLLSPPVQPDHLELAVRYRPATRGIAIGGDWYDAFLQPDGDTVLVIGDVMGHDIEAAAAMGQVKTLVRGIAFDRLEEPAGVLRRVDHALVGLGVPAMATALVCRVEQDAADRAAGMRRLRWSTAGHPDPMLLLADGTVQDLSAPVGPPLGIGWRGPRADGEALVPPDSTLLLFTDGLFERRGVPLDESREQLRELVAAAAGQPLDDLCDGLLASMLGEGAEDDVAVLAVRAHPVAGERPPEAGPEVLPPLLGTGGPLPGPAPSSRGVGRRGSSP</sequence>
<dbReference type="PANTHER" id="PTHR43156:SF2">
    <property type="entry name" value="STAGE II SPORULATION PROTEIN E"/>
    <property type="match status" value="1"/>
</dbReference>
<evidence type="ECO:0000259" key="3">
    <source>
        <dbReference type="SMART" id="SM00065"/>
    </source>
</evidence>
<feature type="region of interest" description="Disordered" evidence="2">
    <location>
        <begin position="591"/>
        <end position="630"/>
    </location>
</feature>
<feature type="domain" description="GAF" evidence="3">
    <location>
        <begin position="188"/>
        <end position="348"/>
    </location>
</feature>
<dbReference type="Gene3D" id="3.60.40.10">
    <property type="entry name" value="PPM-type phosphatase domain"/>
    <property type="match status" value="1"/>
</dbReference>
<dbReference type="SMART" id="SM00091">
    <property type="entry name" value="PAS"/>
    <property type="match status" value="1"/>
</dbReference>
<organism evidence="6 7">
    <name type="scientific">Geodermatophilus normandii</name>
    <dbReference type="NCBI Taxonomy" id="1137989"/>
    <lineage>
        <taxon>Bacteria</taxon>
        <taxon>Bacillati</taxon>
        <taxon>Actinomycetota</taxon>
        <taxon>Actinomycetes</taxon>
        <taxon>Geodermatophilales</taxon>
        <taxon>Geodermatophilaceae</taxon>
        <taxon>Geodermatophilus</taxon>
    </lineage>
</organism>
<accession>A0A317QGS0</accession>
<dbReference type="InterPro" id="IPR036457">
    <property type="entry name" value="PPM-type-like_dom_sf"/>
</dbReference>
<dbReference type="Pfam" id="PF08448">
    <property type="entry name" value="PAS_4"/>
    <property type="match status" value="1"/>
</dbReference>
<evidence type="ECO:0000313" key="6">
    <source>
        <dbReference type="EMBL" id="PWW22269.1"/>
    </source>
</evidence>
<feature type="compositionally biased region" description="Low complexity" evidence="2">
    <location>
        <begin position="618"/>
        <end position="630"/>
    </location>
</feature>
<name>A0A317QGS0_9ACTN</name>
<comment type="caution">
    <text evidence="6">The sequence shown here is derived from an EMBL/GenBank/DDBJ whole genome shotgun (WGS) entry which is preliminary data.</text>
</comment>
<gene>
    <name evidence="6" type="ORF">JD79_01420</name>
</gene>
<dbReference type="InterPro" id="IPR001932">
    <property type="entry name" value="PPM-type_phosphatase-like_dom"/>
</dbReference>
<protein>
    <submittedName>
        <fullName evidence="6">Serine phosphatase RsbU (Regulator of sigma subunit)</fullName>
    </submittedName>
</protein>
<dbReference type="Pfam" id="PF01590">
    <property type="entry name" value="GAF"/>
    <property type="match status" value="1"/>
</dbReference>
<dbReference type="SUPFAM" id="SSF81606">
    <property type="entry name" value="PP2C-like"/>
    <property type="match status" value="1"/>
</dbReference>
<dbReference type="InterPro" id="IPR003018">
    <property type="entry name" value="GAF"/>
</dbReference>
<dbReference type="EMBL" id="QGTX01000001">
    <property type="protein sequence ID" value="PWW22269.1"/>
    <property type="molecule type" value="Genomic_DNA"/>
</dbReference>
<evidence type="ECO:0000256" key="1">
    <source>
        <dbReference type="ARBA" id="ARBA00022801"/>
    </source>
</evidence>
<dbReference type="AlphaFoldDB" id="A0A317QGS0"/>
<feature type="region of interest" description="Disordered" evidence="2">
    <location>
        <begin position="1"/>
        <end position="32"/>
    </location>
</feature>
<dbReference type="SMART" id="SM00065">
    <property type="entry name" value="GAF"/>
    <property type="match status" value="1"/>
</dbReference>
<dbReference type="InterPro" id="IPR000014">
    <property type="entry name" value="PAS"/>
</dbReference>
<evidence type="ECO:0000259" key="5">
    <source>
        <dbReference type="SMART" id="SM00331"/>
    </source>
</evidence>
<dbReference type="SUPFAM" id="SSF55781">
    <property type="entry name" value="GAF domain-like"/>
    <property type="match status" value="1"/>
</dbReference>
<evidence type="ECO:0000313" key="7">
    <source>
        <dbReference type="Proteomes" id="UP000246661"/>
    </source>
</evidence>
<dbReference type="Proteomes" id="UP000246661">
    <property type="component" value="Unassembled WGS sequence"/>
</dbReference>
<dbReference type="Gene3D" id="3.30.450.20">
    <property type="entry name" value="PAS domain"/>
    <property type="match status" value="1"/>
</dbReference>
<dbReference type="CDD" id="cd00130">
    <property type="entry name" value="PAS"/>
    <property type="match status" value="1"/>
</dbReference>
<dbReference type="Gene3D" id="3.30.450.40">
    <property type="match status" value="1"/>
</dbReference>
<keyword evidence="1" id="KW-0378">Hydrolase</keyword>